<evidence type="ECO:0000313" key="1">
    <source>
        <dbReference type="EMBL" id="GAC68235.1"/>
    </source>
</evidence>
<gene>
    <name evidence="1" type="ORF">GS4_14_00660</name>
</gene>
<dbReference type="EMBL" id="BANX01000014">
    <property type="protein sequence ID" value="GAC68235.1"/>
    <property type="molecule type" value="Genomic_DNA"/>
</dbReference>
<accession>M0QHX1</accession>
<dbReference type="Gene3D" id="3.30.530.20">
    <property type="match status" value="1"/>
</dbReference>
<dbReference type="eggNOG" id="COG2867">
    <property type="taxonomic scope" value="Bacteria"/>
</dbReference>
<dbReference type="STRING" id="1223545.GS4_14_00660"/>
<dbReference type="OrthoDB" id="4560923at2"/>
<keyword evidence="2" id="KW-1185">Reference proteome</keyword>
<organism evidence="1 2">
    <name type="scientific">Gordonia soli NBRC 108243</name>
    <dbReference type="NCBI Taxonomy" id="1223545"/>
    <lineage>
        <taxon>Bacteria</taxon>
        <taxon>Bacillati</taxon>
        <taxon>Actinomycetota</taxon>
        <taxon>Actinomycetes</taxon>
        <taxon>Mycobacteriales</taxon>
        <taxon>Gordoniaceae</taxon>
        <taxon>Gordonia</taxon>
    </lineage>
</organism>
<dbReference type="Pfam" id="PF10604">
    <property type="entry name" value="Polyketide_cyc2"/>
    <property type="match status" value="1"/>
</dbReference>
<comment type="caution">
    <text evidence="1">The sequence shown here is derived from an EMBL/GenBank/DDBJ whole genome shotgun (WGS) entry which is preliminary data.</text>
</comment>
<evidence type="ECO:0008006" key="3">
    <source>
        <dbReference type="Google" id="ProtNLM"/>
    </source>
</evidence>
<dbReference type="SUPFAM" id="SSF55961">
    <property type="entry name" value="Bet v1-like"/>
    <property type="match status" value="1"/>
</dbReference>
<dbReference type="Proteomes" id="UP000011666">
    <property type="component" value="Unassembled WGS sequence"/>
</dbReference>
<proteinExistence type="predicted"/>
<name>M0QHX1_9ACTN</name>
<dbReference type="AlphaFoldDB" id="M0QHX1"/>
<evidence type="ECO:0000313" key="2">
    <source>
        <dbReference type="Proteomes" id="UP000011666"/>
    </source>
</evidence>
<dbReference type="InterPro" id="IPR023393">
    <property type="entry name" value="START-like_dom_sf"/>
</dbReference>
<sequence length="153" mass="16918">MAGRKPRVLHHTGHSPIDRAQAFDYVTDHRTIPNWFYALREFEPVTDHTRGLGARFDARMVIGPTSVASTVEITEWIEGERIRLTSVDGLSTDSTWTFADTDADGTELTVQFSYALPGGLAGRALATIIEPVVGQAIRHTDATLRKQLRDLTA</sequence>
<dbReference type="InterPro" id="IPR019587">
    <property type="entry name" value="Polyketide_cyclase/dehydratase"/>
</dbReference>
<protein>
    <recommendedName>
        <fullName evidence="3">Coenzyme Q-binding protein COQ10 START domain-containing protein</fullName>
    </recommendedName>
</protein>
<dbReference type="RefSeq" id="WP_007620205.1">
    <property type="nucleotide sequence ID" value="NZ_BANX01000014.1"/>
</dbReference>
<reference evidence="1 2" key="1">
    <citation type="submission" date="2013-01" db="EMBL/GenBank/DDBJ databases">
        <title>Whole genome shotgun sequence of Gordonia soli NBRC 108243.</title>
        <authorList>
            <person name="Isaki-Nakamura S."/>
            <person name="Hosoyama A."/>
            <person name="Tsuchikane K."/>
            <person name="Ando Y."/>
            <person name="Baba S."/>
            <person name="Ohji S."/>
            <person name="Hamada M."/>
            <person name="Tamura T."/>
            <person name="Yamazoe A."/>
            <person name="Yamazaki S."/>
            <person name="Fujita N."/>
        </authorList>
    </citation>
    <scope>NUCLEOTIDE SEQUENCE [LARGE SCALE GENOMIC DNA]</scope>
    <source>
        <strain evidence="1 2">NBRC 108243</strain>
    </source>
</reference>